<dbReference type="InterPro" id="IPR036866">
    <property type="entry name" value="RibonucZ/Hydroxyglut_hydro"/>
</dbReference>
<sequence>MVQVDILVQGYPGKSVCHGGLGWSTIALLRWPGGPTALIDVGSFNTRPEFDKQLKARGVDPAGVTDVVLTHAHWDHSVNYTLFPNATVHIGRAEMDWAVAEPPGFNPLPELYVQDLAKSPRLRLLDEGDEVLPGMTAHLAPGHTPGCLFFYLTATAAPIIFTGDSAKNRAELLSMTTDMTMDAAASRDSLAVIWSLWRKVPGTLVVPGHDLTMRLDADGRPEYMGQRRAGIRSWFEEDLAVTHEFDISAPHAHD</sequence>
<comment type="caution">
    <text evidence="7">The sequence shown here is derived from an EMBL/GenBank/DDBJ whole genome shotgun (WGS) entry which is preliminary data.</text>
</comment>
<reference evidence="8" key="1">
    <citation type="journal article" date="2021" name="Syst. Appl. Microbiol.">
        <title>Roseomonas hellenica sp. nov., isolated from roots of wild-growing Alkanna tinctoria.</title>
        <authorList>
            <person name="Rat A."/>
            <person name="Naranjo H.D."/>
            <person name="Lebbe L."/>
            <person name="Cnockaert M."/>
            <person name="Krigas N."/>
            <person name="Grigoriadou K."/>
            <person name="Maloupa E."/>
            <person name="Willems A."/>
        </authorList>
    </citation>
    <scope>NUCLEOTIDE SEQUENCE [LARGE SCALE GENOMIC DNA]</scope>
    <source>
        <strain evidence="8">LMG 31523</strain>
    </source>
</reference>
<protein>
    <submittedName>
        <fullName evidence="7">MBL fold metallo-hydrolase</fullName>
    </submittedName>
</protein>
<comment type="cofactor">
    <cofactor evidence="1">
        <name>Zn(2+)</name>
        <dbReference type="ChEBI" id="CHEBI:29105"/>
    </cofactor>
</comment>
<evidence type="ECO:0000313" key="7">
    <source>
        <dbReference type="EMBL" id="MBR0666232.1"/>
    </source>
</evidence>
<evidence type="ECO:0000256" key="3">
    <source>
        <dbReference type="ARBA" id="ARBA00022723"/>
    </source>
</evidence>
<evidence type="ECO:0000313" key="8">
    <source>
        <dbReference type="Proteomes" id="UP001196870"/>
    </source>
</evidence>
<evidence type="ECO:0000256" key="1">
    <source>
        <dbReference type="ARBA" id="ARBA00001947"/>
    </source>
</evidence>
<proteinExistence type="inferred from homology"/>
<accession>A0ABS5F109</accession>
<dbReference type="Pfam" id="PF00753">
    <property type="entry name" value="Lactamase_B"/>
    <property type="match status" value="1"/>
</dbReference>
<feature type="domain" description="Metallo-beta-lactamase" evidence="6">
    <location>
        <begin position="24"/>
        <end position="209"/>
    </location>
</feature>
<dbReference type="SMART" id="SM00849">
    <property type="entry name" value="Lactamase_B"/>
    <property type="match status" value="1"/>
</dbReference>
<dbReference type="Proteomes" id="UP001196870">
    <property type="component" value="Unassembled WGS sequence"/>
</dbReference>
<name>A0ABS5F109_9PROT</name>
<gene>
    <name evidence="7" type="ORF">GXW71_17860</name>
</gene>
<dbReference type="SUPFAM" id="SSF56281">
    <property type="entry name" value="Metallo-hydrolase/oxidoreductase"/>
    <property type="match status" value="1"/>
</dbReference>
<dbReference type="InterPro" id="IPR051013">
    <property type="entry name" value="MBL_superfamily_lactonases"/>
</dbReference>
<dbReference type="Gene3D" id="3.60.15.10">
    <property type="entry name" value="Ribonuclease Z/Hydroxyacylglutathione hydrolase-like"/>
    <property type="match status" value="1"/>
</dbReference>
<dbReference type="PANTHER" id="PTHR42978:SF2">
    <property type="entry name" value="102 KBASES UNSTABLE REGION: FROM 1 TO 119443"/>
    <property type="match status" value="1"/>
</dbReference>
<evidence type="ECO:0000256" key="2">
    <source>
        <dbReference type="ARBA" id="ARBA00007749"/>
    </source>
</evidence>
<dbReference type="InterPro" id="IPR001279">
    <property type="entry name" value="Metallo-B-lactamas"/>
</dbReference>
<dbReference type="EMBL" id="JAAGBB010000021">
    <property type="protein sequence ID" value="MBR0666232.1"/>
    <property type="molecule type" value="Genomic_DNA"/>
</dbReference>
<evidence type="ECO:0000259" key="6">
    <source>
        <dbReference type="SMART" id="SM00849"/>
    </source>
</evidence>
<dbReference type="PANTHER" id="PTHR42978">
    <property type="entry name" value="QUORUM-QUENCHING LACTONASE YTNP-RELATED-RELATED"/>
    <property type="match status" value="1"/>
</dbReference>
<dbReference type="RefSeq" id="WP_211853906.1">
    <property type="nucleotide sequence ID" value="NZ_JAAGBB010000021.1"/>
</dbReference>
<keyword evidence="5" id="KW-0862">Zinc</keyword>
<organism evidence="7 8">
    <name type="scientific">Plastoroseomonas hellenica</name>
    <dbReference type="NCBI Taxonomy" id="2687306"/>
    <lineage>
        <taxon>Bacteria</taxon>
        <taxon>Pseudomonadati</taxon>
        <taxon>Pseudomonadota</taxon>
        <taxon>Alphaproteobacteria</taxon>
        <taxon>Acetobacterales</taxon>
        <taxon>Acetobacteraceae</taxon>
        <taxon>Plastoroseomonas</taxon>
    </lineage>
</organism>
<keyword evidence="8" id="KW-1185">Reference proteome</keyword>
<evidence type="ECO:0000256" key="4">
    <source>
        <dbReference type="ARBA" id="ARBA00022801"/>
    </source>
</evidence>
<keyword evidence="4" id="KW-0378">Hydrolase</keyword>
<comment type="similarity">
    <text evidence="2">Belongs to the metallo-beta-lactamase superfamily.</text>
</comment>
<evidence type="ECO:0000256" key="5">
    <source>
        <dbReference type="ARBA" id="ARBA00022833"/>
    </source>
</evidence>
<keyword evidence="3" id="KW-0479">Metal-binding</keyword>